<reference evidence="2" key="2">
    <citation type="submission" date="2025-09" db="UniProtKB">
        <authorList>
            <consortium name="Ensembl"/>
        </authorList>
    </citation>
    <scope>IDENTIFICATION</scope>
</reference>
<keyword evidence="1" id="KW-0472">Membrane</keyword>
<accession>A0A8C6H130</accession>
<evidence type="ECO:0000313" key="3">
    <source>
        <dbReference type="Proteomes" id="UP000694415"/>
    </source>
</evidence>
<evidence type="ECO:0000313" key="2">
    <source>
        <dbReference type="Ensembl" id="ENSMSIP00000013861.1"/>
    </source>
</evidence>
<evidence type="ECO:0000256" key="1">
    <source>
        <dbReference type="SAM" id="Phobius"/>
    </source>
</evidence>
<proteinExistence type="predicted"/>
<dbReference type="GO" id="GO:0016020">
    <property type="term" value="C:membrane"/>
    <property type="evidence" value="ECO:0007669"/>
    <property type="project" value="TreeGrafter"/>
</dbReference>
<dbReference type="Ensembl" id="ENSMSIT00000017585.1">
    <property type="protein sequence ID" value="ENSMSIP00000013861.1"/>
    <property type="gene ID" value="ENSMSIG00000011952.1"/>
</dbReference>
<name>A0A8C6H130_MUSSI</name>
<keyword evidence="3" id="KW-1185">Reference proteome</keyword>
<dbReference type="AlphaFoldDB" id="A0A8C6H130"/>
<organism evidence="2 3">
    <name type="scientific">Mus spicilegus</name>
    <name type="common">Mound-building mouse</name>
    <dbReference type="NCBI Taxonomy" id="10103"/>
    <lineage>
        <taxon>Eukaryota</taxon>
        <taxon>Metazoa</taxon>
        <taxon>Chordata</taxon>
        <taxon>Craniata</taxon>
        <taxon>Vertebrata</taxon>
        <taxon>Euteleostomi</taxon>
        <taxon>Mammalia</taxon>
        <taxon>Eutheria</taxon>
        <taxon>Euarchontoglires</taxon>
        <taxon>Glires</taxon>
        <taxon>Rodentia</taxon>
        <taxon>Myomorpha</taxon>
        <taxon>Muroidea</taxon>
        <taxon>Muridae</taxon>
        <taxon>Murinae</taxon>
        <taxon>Mus</taxon>
        <taxon>Mus</taxon>
    </lineage>
</organism>
<dbReference type="PANTHER" id="PTHR15446:SF15">
    <property type="entry name" value="UROPLAKIN-3B"/>
    <property type="match status" value="1"/>
</dbReference>
<protein>
    <submittedName>
        <fullName evidence="2">Uroplakin 3B</fullName>
    </submittedName>
</protein>
<reference evidence="2" key="1">
    <citation type="submission" date="2025-08" db="UniProtKB">
        <authorList>
            <consortium name="Ensembl"/>
        </authorList>
    </citation>
    <scope>IDENTIFICATION</scope>
</reference>
<keyword evidence="1" id="KW-1133">Transmembrane helix</keyword>
<dbReference type="GeneTree" id="ENSGT00940000153392"/>
<keyword evidence="1" id="KW-0812">Transmembrane</keyword>
<dbReference type="InterPro" id="IPR024831">
    <property type="entry name" value="Uroplakin-3"/>
</dbReference>
<dbReference type="Proteomes" id="UP000694415">
    <property type="component" value="Unplaced"/>
</dbReference>
<dbReference type="GO" id="GO:0010629">
    <property type="term" value="P:negative regulation of gene expression"/>
    <property type="evidence" value="ECO:0007669"/>
    <property type="project" value="Ensembl"/>
</dbReference>
<sequence length="292" mass="31898">MPLAKPRVLGTHYTSWTERIGEGRGSPTEQPCLSRFSPLSPMAIDLIAYVPQITAWDLEGKVTATTFSLEQPRCVFDEHVSTKDTIWLVVAFSNASRDFQNPQTAAKIPTFPQLLTDGHYMTLPLSLDQLPCEDLTGGSGGVPVLRVGNDFGCYQRPYCNAPLPSQGPYSVKFLVMDAAGPPKAETKWSNPIYLHQGKNPNSIDTWPGRRSGCMIVITSILSALAGLLLLAFLAASTTRFSSLWWPEEAPEQLRIGSFMGKRYMTHHIPPSEAATLPVGCEPGLDPLPSLSP</sequence>
<dbReference type="PANTHER" id="PTHR15446">
    <property type="entry name" value="UROPLAKIN III"/>
    <property type="match status" value="1"/>
</dbReference>
<feature type="transmembrane region" description="Helical" evidence="1">
    <location>
        <begin position="214"/>
        <end position="235"/>
    </location>
</feature>